<reference evidence="2 3" key="1">
    <citation type="journal article" date="2014" name="PLoS Genet.">
        <title>Phylogenetically driven sequencing of extremely halophilic archaea reveals strategies for static and dynamic osmo-response.</title>
        <authorList>
            <person name="Becker E.A."/>
            <person name="Seitzer P.M."/>
            <person name="Tritt A."/>
            <person name="Larsen D."/>
            <person name="Krusor M."/>
            <person name="Yao A.I."/>
            <person name="Wu D."/>
            <person name="Madern D."/>
            <person name="Eisen J.A."/>
            <person name="Darling A.E."/>
            <person name="Facciotti M.T."/>
        </authorList>
    </citation>
    <scope>NUCLEOTIDE SEQUENCE [LARGE SCALE GENOMIC DNA]</scope>
    <source>
        <strain evidence="3">DSM 18310 / JCM 13924 / TL6</strain>
    </source>
</reference>
<dbReference type="PATRIC" id="fig|1227461.3.peg.3084"/>
<dbReference type="SUPFAM" id="SSF53756">
    <property type="entry name" value="UDP-Glycosyltransferase/glycogen phosphorylase"/>
    <property type="match status" value="1"/>
</dbReference>
<keyword evidence="2" id="KW-0808">Transferase</keyword>
<proteinExistence type="predicted"/>
<dbReference type="Gene3D" id="3.40.50.2000">
    <property type="entry name" value="Glycogen Phosphorylase B"/>
    <property type="match status" value="1"/>
</dbReference>
<dbReference type="Pfam" id="PF00534">
    <property type="entry name" value="Glycos_transf_1"/>
    <property type="match status" value="1"/>
</dbReference>
<evidence type="ECO:0000313" key="2">
    <source>
        <dbReference type="EMBL" id="ELZ65616.1"/>
    </source>
</evidence>
<evidence type="ECO:0000313" key="3">
    <source>
        <dbReference type="Proteomes" id="UP000011559"/>
    </source>
</evidence>
<sequence>MASGKPVIAVNEGGYKETVVDTKTGWLLPLDKDEFRHKIESASKQELRDMREECFEQAKKFDEEHFYNQMENKVEELSDQSDR</sequence>
<protein>
    <submittedName>
        <fullName evidence="2">Mannosyl transferase</fullName>
    </submittedName>
</protein>
<evidence type="ECO:0000259" key="1">
    <source>
        <dbReference type="Pfam" id="PF00534"/>
    </source>
</evidence>
<dbReference type="InterPro" id="IPR001296">
    <property type="entry name" value="Glyco_trans_1"/>
</dbReference>
<accession>M0FZZ5</accession>
<feature type="domain" description="Glycosyl transferase family 1" evidence="1">
    <location>
        <begin position="1"/>
        <end position="60"/>
    </location>
</feature>
<keyword evidence="3" id="KW-1185">Reference proteome</keyword>
<comment type="caution">
    <text evidence="2">The sequence shown here is derived from an EMBL/GenBank/DDBJ whole genome shotgun (WGS) entry which is preliminary data.</text>
</comment>
<organism evidence="2 3">
    <name type="scientific">Haloferax prahovense (strain DSM 18310 / JCM 13924 / TL6)</name>
    <dbReference type="NCBI Taxonomy" id="1227461"/>
    <lineage>
        <taxon>Archaea</taxon>
        <taxon>Methanobacteriati</taxon>
        <taxon>Methanobacteriota</taxon>
        <taxon>Stenosarchaea group</taxon>
        <taxon>Halobacteria</taxon>
        <taxon>Halobacteriales</taxon>
        <taxon>Haloferacaceae</taxon>
        <taxon>Haloferax</taxon>
    </lineage>
</organism>
<gene>
    <name evidence="2" type="ORF">C457_15792</name>
</gene>
<dbReference type="EMBL" id="AOLG01000053">
    <property type="protein sequence ID" value="ELZ65616.1"/>
    <property type="molecule type" value="Genomic_DNA"/>
</dbReference>
<dbReference type="AlphaFoldDB" id="M0FZZ5"/>
<name>M0FZZ5_HALPT</name>
<dbReference type="GO" id="GO:0016757">
    <property type="term" value="F:glycosyltransferase activity"/>
    <property type="evidence" value="ECO:0007669"/>
    <property type="project" value="InterPro"/>
</dbReference>
<dbReference type="Proteomes" id="UP000011559">
    <property type="component" value="Unassembled WGS sequence"/>
</dbReference>